<protein>
    <submittedName>
        <fullName evidence="1">Uncharacterized protein</fullName>
    </submittedName>
</protein>
<gene>
    <name evidence="1" type="ORF">EZS28_037989</name>
</gene>
<proteinExistence type="predicted"/>
<evidence type="ECO:0000313" key="2">
    <source>
        <dbReference type="Proteomes" id="UP000324800"/>
    </source>
</evidence>
<reference evidence="1 2" key="1">
    <citation type="submission" date="2019-03" db="EMBL/GenBank/DDBJ databases">
        <title>Single cell metagenomics reveals metabolic interactions within the superorganism composed of flagellate Streblomastix strix and complex community of Bacteroidetes bacteria on its surface.</title>
        <authorList>
            <person name="Treitli S.C."/>
            <person name="Kolisko M."/>
            <person name="Husnik F."/>
            <person name="Keeling P."/>
            <person name="Hampl V."/>
        </authorList>
    </citation>
    <scope>NUCLEOTIDE SEQUENCE [LARGE SCALE GENOMIC DNA]</scope>
    <source>
        <strain evidence="1">ST1C</strain>
    </source>
</reference>
<dbReference type="Proteomes" id="UP000324800">
    <property type="component" value="Unassembled WGS sequence"/>
</dbReference>
<evidence type="ECO:0000313" key="1">
    <source>
        <dbReference type="EMBL" id="KAA6366484.1"/>
    </source>
</evidence>
<comment type="caution">
    <text evidence="1">The sequence shown here is derived from an EMBL/GenBank/DDBJ whole genome shotgun (WGS) entry which is preliminary data.</text>
</comment>
<accession>A0A5J4U8C0</accession>
<sequence length="73" mass="8341">MLFYFGLNGVVQFKGIDSSSNNFPFSDCQLVTMELNADVGTPLFFVDSIQQQVFVKGINESVKLQFWIYFKDS</sequence>
<dbReference type="AlphaFoldDB" id="A0A5J4U8C0"/>
<dbReference type="EMBL" id="SNRW01019334">
    <property type="protein sequence ID" value="KAA6366484.1"/>
    <property type="molecule type" value="Genomic_DNA"/>
</dbReference>
<organism evidence="1 2">
    <name type="scientific">Streblomastix strix</name>
    <dbReference type="NCBI Taxonomy" id="222440"/>
    <lineage>
        <taxon>Eukaryota</taxon>
        <taxon>Metamonada</taxon>
        <taxon>Preaxostyla</taxon>
        <taxon>Oxymonadida</taxon>
        <taxon>Streblomastigidae</taxon>
        <taxon>Streblomastix</taxon>
    </lineage>
</organism>
<name>A0A5J4U8C0_9EUKA</name>